<dbReference type="PRINTS" id="PR00834">
    <property type="entry name" value="PROTEASES2C"/>
</dbReference>
<dbReference type="InterPro" id="IPR001940">
    <property type="entry name" value="Peptidase_S1C"/>
</dbReference>
<dbReference type="InterPro" id="IPR043504">
    <property type="entry name" value="Peptidase_S1_PA_chymotrypsin"/>
</dbReference>
<accession>A0A381QXI2</accession>
<protein>
    <recommendedName>
        <fullName evidence="3">Serine protease</fullName>
    </recommendedName>
</protein>
<dbReference type="EMBL" id="UINC01001543">
    <property type="protein sequence ID" value="SUZ83268.1"/>
    <property type="molecule type" value="Genomic_DNA"/>
</dbReference>
<organism evidence="2">
    <name type="scientific">marine metagenome</name>
    <dbReference type="NCBI Taxonomy" id="408172"/>
    <lineage>
        <taxon>unclassified sequences</taxon>
        <taxon>metagenomes</taxon>
        <taxon>ecological metagenomes</taxon>
    </lineage>
</organism>
<feature type="region of interest" description="Disordered" evidence="1">
    <location>
        <begin position="15"/>
        <end position="40"/>
    </location>
</feature>
<dbReference type="AlphaFoldDB" id="A0A381QXI2"/>
<dbReference type="GO" id="GO:0004252">
    <property type="term" value="F:serine-type endopeptidase activity"/>
    <property type="evidence" value="ECO:0007669"/>
    <property type="project" value="InterPro"/>
</dbReference>
<sequence length="240" mass="23882">VANLTGGEVESIGPAAATSTIAGGDAGTGDGQRPPTGHGIQPALLERLQASTVQVRGLDCRAAQFGTGFVVGSDLIATGAHVVAGIKAPIVRVYGTDVPTRVVAFDPVSDLALLRPADDLGLPQALALGQTEAGSVGAVLAHDDDGGPVVLPVLVQRLIRATGEDIYGIPAGGRDALELSARIHSGHSGAPVVDGEGTVVGVLFSRLRGGGSVAYAVQSNELVALIEGLSAGARPAGPCR</sequence>
<dbReference type="GO" id="GO:0006508">
    <property type="term" value="P:proteolysis"/>
    <property type="evidence" value="ECO:0007669"/>
    <property type="project" value="InterPro"/>
</dbReference>
<dbReference type="Pfam" id="PF13365">
    <property type="entry name" value="Trypsin_2"/>
    <property type="match status" value="1"/>
</dbReference>
<name>A0A381QXI2_9ZZZZ</name>
<dbReference type="PANTHER" id="PTHR43019">
    <property type="entry name" value="SERINE ENDOPROTEASE DEGS"/>
    <property type="match status" value="1"/>
</dbReference>
<proteinExistence type="predicted"/>
<evidence type="ECO:0000313" key="2">
    <source>
        <dbReference type="EMBL" id="SUZ83268.1"/>
    </source>
</evidence>
<dbReference type="PANTHER" id="PTHR43019:SF23">
    <property type="entry name" value="PROTEASE DO-LIKE 5, CHLOROPLASTIC"/>
    <property type="match status" value="1"/>
</dbReference>
<gene>
    <name evidence="2" type="ORF">METZ01_LOCUS36122</name>
</gene>
<evidence type="ECO:0000256" key="1">
    <source>
        <dbReference type="SAM" id="MobiDB-lite"/>
    </source>
</evidence>
<dbReference type="InterPro" id="IPR009003">
    <property type="entry name" value="Peptidase_S1_PA"/>
</dbReference>
<evidence type="ECO:0008006" key="3">
    <source>
        <dbReference type="Google" id="ProtNLM"/>
    </source>
</evidence>
<feature type="non-terminal residue" evidence="2">
    <location>
        <position position="1"/>
    </location>
</feature>
<dbReference type="Gene3D" id="2.40.10.10">
    <property type="entry name" value="Trypsin-like serine proteases"/>
    <property type="match status" value="2"/>
</dbReference>
<dbReference type="SUPFAM" id="SSF50494">
    <property type="entry name" value="Trypsin-like serine proteases"/>
    <property type="match status" value="1"/>
</dbReference>
<reference evidence="2" key="1">
    <citation type="submission" date="2018-05" db="EMBL/GenBank/DDBJ databases">
        <authorList>
            <person name="Lanie J.A."/>
            <person name="Ng W.-L."/>
            <person name="Kazmierczak K.M."/>
            <person name="Andrzejewski T.M."/>
            <person name="Davidsen T.M."/>
            <person name="Wayne K.J."/>
            <person name="Tettelin H."/>
            <person name="Glass J.I."/>
            <person name="Rusch D."/>
            <person name="Podicherti R."/>
            <person name="Tsui H.-C.T."/>
            <person name="Winkler M.E."/>
        </authorList>
    </citation>
    <scope>NUCLEOTIDE SEQUENCE</scope>
</reference>